<keyword evidence="2" id="KW-1185">Reference proteome</keyword>
<organism evidence="1 2">
    <name type="scientific">Pleurodeles waltl</name>
    <name type="common">Iberian ribbed newt</name>
    <dbReference type="NCBI Taxonomy" id="8319"/>
    <lineage>
        <taxon>Eukaryota</taxon>
        <taxon>Metazoa</taxon>
        <taxon>Chordata</taxon>
        <taxon>Craniata</taxon>
        <taxon>Vertebrata</taxon>
        <taxon>Euteleostomi</taxon>
        <taxon>Amphibia</taxon>
        <taxon>Batrachia</taxon>
        <taxon>Caudata</taxon>
        <taxon>Salamandroidea</taxon>
        <taxon>Salamandridae</taxon>
        <taxon>Pleurodelinae</taxon>
        <taxon>Pleurodeles</taxon>
    </lineage>
</organism>
<accession>A0AAV7VAV7</accession>
<protein>
    <submittedName>
        <fullName evidence="1">Uncharacterized protein</fullName>
    </submittedName>
</protein>
<comment type="caution">
    <text evidence="1">The sequence shown here is derived from an EMBL/GenBank/DDBJ whole genome shotgun (WGS) entry which is preliminary data.</text>
</comment>
<dbReference type="AlphaFoldDB" id="A0AAV7VAV7"/>
<dbReference type="Proteomes" id="UP001066276">
    <property type="component" value="Chromosome 2_1"/>
</dbReference>
<proteinExistence type="predicted"/>
<reference evidence="1" key="1">
    <citation type="journal article" date="2022" name="bioRxiv">
        <title>Sequencing and chromosome-scale assembly of the giantPleurodeles waltlgenome.</title>
        <authorList>
            <person name="Brown T."/>
            <person name="Elewa A."/>
            <person name="Iarovenko S."/>
            <person name="Subramanian E."/>
            <person name="Araus A.J."/>
            <person name="Petzold A."/>
            <person name="Susuki M."/>
            <person name="Suzuki K.-i.T."/>
            <person name="Hayashi T."/>
            <person name="Toyoda A."/>
            <person name="Oliveira C."/>
            <person name="Osipova E."/>
            <person name="Leigh N.D."/>
            <person name="Simon A."/>
            <person name="Yun M.H."/>
        </authorList>
    </citation>
    <scope>NUCLEOTIDE SEQUENCE</scope>
    <source>
        <strain evidence="1">20211129_DDA</strain>
        <tissue evidence="1">Liver</tissue>
    </source>
</reference>
<name>A0AAV7VAV7_PLEWA</name>
<gene>
    <name evidence="1" type="ORF">NDU88_001820</name>
</gene>
<evidence type="ECO:0000313" key="1">
    <source>
        <dbReference type="EMBL" id="KAJ1197976.1"/>
    </source>
</evidence>
<sequence length="177" mass="20117">MEPSKQRKDFAFLIPGGRVILSKAWTDHETYMQQYPGTDIGKKQDTAVCRQQEAERAQQEDAEKRGGVRSRFWVYGGMAESQQRLEKFLEKFITTASEARETFQKAITNMAENIKKTAQTQDPTIGRLANMLGQQQGHTPLPSVVLKKYMGEDVDFFFSNFEELAQAAAGLTDRWGQ</sequence>
<evidence type="ECO:0000313" key="2">
    <source>
        <dbReference type="Proteomes" id="UP001066276"/>
    </source>
</evidence>
<dbReference type="EMBL" id="JANPWB010000003">
    <property type="protein sequence ID" value="KAJ1197976.1"/>
    <property type="molecule type" value="Genomic_DNA"/>
</dbReference>